<dbReference type="Proteomes" id="UP001523392">
    <property type="component" value="Unassembled WGS sequence"/>
</dbReference>
<reference evidence="4 5" key="1">
    <citation type="submission" date="2021-12" db="EMBL/GenBank/DDBJ databases">
        <title>Siccirubricoccus leaddurans sp. nov., a high concentration Zn2+ tolerance bacterium.</title>
        <authorList>
            <person name="Cao Y."/>
        </authorList>
    </citation>
    <scope>NUCLEOTIDE SEQUENCE [LARGE SCALE GENOMIC DNA]</scope>
    <source>
        <strain evidence="4 5">KC 17139</strain>
    </source>
</reference>
<evidence type="ECO:0000313" key="4">
    <source>
        <dbReference type="EMBL" id="MCO6416939.1"/>
    </source>
</evidence>
<keyword evidence="2" id="KW-0479">Metal-binding</keyword>
<comment type="caution">
    <text evidence="4">The sequence shown here is derived from an EMBL/GenBank/DDBJ whole genome shotgun (WGS) entry which is preliminary data.</text>
</comment>
<keyword evidence="5" id="KW-1185">Reference proteome</keyword>
<gene>
    <name evidence="4" type="primary">otsB</name>
    <name evidence="4" type="ORF">JYK14_12315</name>
</gene>
<dbReference type="GO" id="GO:0004805">
    <property type="term" value="F:trehalose-phosphatase activity"/>
    <property type="evidence" value="ECO:0007669"/>
    <property type="project" value="UniProtKB-EC"/>
</dbReference>
<sequence>MVEIAERPDAVRVPPTLPGVLQRLAKALDGALAIVSGRPLADLDHFLPVKLAKAGEHGAALRPDPDAPPLRPDLPHPPAAWRLEADALIARHPGAFIEPKAHGFVLHYRQAPEAGEEAHALLARLVAEDPTGFTLLEARMAWEIRPRGPSKATAVRALMAHPPFAGRVPLFIGDDVTDEEGMQACREMGGHGWRLDEVFGAPGALRDWLARALAPDQPDEILPPLEVTP</sequence>
<evidence type="ECO:0000313" key="5">
    <source>
        <dbReference type="Proteomes" id="UP001523392"/>
    </source>
</evidence>
<dbReference type="PANTHER" id="PTHR43768">
    <property type="entry name" value="TREHALOSE 6-PHOSPHATE PHOSPHATASE"/>
    <property type="match status" value="1"/>
</dbReference>
<name>A0ABT1D6X2_9PROT</name>
<evidence type="ECO:0000256" key="1">
    <source>
        <dbReference type="ARBA" id="ARBA00022801"/>
    </source>
</evidence>
<dbReference type="InterPro" id="IPR044651">
    <property type="entry name" value="OTSB-like"/>
</dbReference>
<evidence type="ECO:0000256" key="2">
    <source>
        <dbReference type="RuleBase" id="RU361117"/>
    </source>
</evidence>
<comment type="catalytic activity">
    <reaction evidence="2">
        <text>alpha,alpha-trehalose 6-phosphate + H2O = alpha,alpha-trehalose + phosphate</text>
        <dbReference type="Rhea" id="RHEA:23420"/>
        <dbReference type="ChEBI" id="CHEBI:15377"/>
        <dbReference type="ChEBI" id="CHEBI:16551"/>
        <dbReference type="ChEBI" id="CHEBI:43474"/>
        <dbReference type="ChEBI" id="CHEBI:58429"/>
        <dbReference type="EC" id="3.1.3.12"/>
    </reaction>
</comment>
<dbReference type="Gene3D" id="3.30.70.1020">
    <property type="entry name" value="Trehalose-6-phosphate phosphatase related protein, domain 2"/>
    <property type="match status" value="1"/>
</dbReference>
<dbReference type="NCBIfam" id="TIGR00685">
    <property type="entry name" value="T6PP"/>
    <property type="match status" value="1"/>
</dbReference>
<keyword evidence="2" id="KW-0460">Magnesium</keyword>
<dbReference type="Gene3D" id="3.40.50.1000">
    <property type="entry name" value="HAD superfamily/HAD-like"/>
    <property type="match status" value="1"/>
</dbReference>
<comment type="function">
    <text evidence="2">Removes the phosphate from trehalose 6-phosphate to produce free trehalose.</text>
</comment>
<evidence type="ECO:0000256" key="3">
    <source>
        <dbReference type="SAM" id="MobiDB-lite"/>
    </source>
</evidence>
<accession>A0ABT1D6X2</accession>
<dbReference type="EMBL" id="JAFIRR010000071">
    <property type="protein sequence ID" value="MCO6416939.1"/>
    <property type="molecule type" value="Genomic_DNA"/>
</dbReference>
<comment type="similarity">
    <text evidence="2">Belongs to the trehalose phosphatase family.</text>
</comment>
<dbReference type="SUPFAM" id="SSF56784">
    <property type="entry name" value="HAD-like"/>
    <property type="match status" value="1"/>
</dbReference>
<keyword evidence="1 2" id="KW-0378">Hydrolase</keyword>
<dbReference type="PANTHER" id="PTHR43768:SF3">
    <property type="entry name" value="TREHALOSE 6-PHOSPHATE PHOSPHATASE"/>
    <property type="match status" value="1"/>
</dbReference>
<comment type="pathway">
    <text evidence="2">Glycan biosynthesis; trehalose biosynthesis.</text>
</comment>
<dbReference type="EC" id="3.1.3.12" evidence="2"/>
<dbReference type="InterPro" id="IPR036412">
    <property type="entry name" value="HAD-like_sf"/>
</dbReference>
<dbReference type="Pfam" id="PF02358">
    <property type="entry name" value="Trehalose_PPase"/>
    <property type="match status" value="1"/>
</dbReference>
<protein>
    <recommendedName>
        <fullName evidence="2">Trehalose 6-phosphate phosphatase</fullName>
        <ecNumber evidence="2">3.1.3.12</ecNumber>
    </recommendedName>
</protein>
<feature type="region of interest" description="Disordered" evidence="3">
    <location>
        <begin position="58"/>
        <end position="77"/>
    </location>
</feature>
<feature type="compositionally biased region" description="Pro residues" evidence="3">
    <location>
        <begin position="66"/>
        <end position="77"/>
    </location>
</feature>
<organism evidence="4 5">
    <name type="scientific">Siccirubricoccus soli</name>
    <dbReference type="NCBI Taxonomy" id="2899147"/>
    <lineage>
        <taxon>Bacteria</taxon>
        <taxon>Pseudomonadati</taxon>
        <taxon>Pseudomonadota</taxon>
        <taxon>Alphaproteobacteria</taxon>
        <taxon>Acetobacterales</taxon>
        <taxon>Roseomonadaceae</taxon>
        <taxon>Siccirubricoccus</taxon>
    </lineage>
</organism>
<dbReference type="InterPro" id="IPR003337">
    <property type="entry name" value="Trehalose_PPase"/>
</dbReference>
<dbReference type="InterPro" id="IPR023214">
    <property type="entry name" value="HAD_sf"/>
</dbReference>
<proteinExistence type="inferred from homology"/>
<comment type="cofactor">
    <cofactor evidence="2">
        <name>Mg(2+)</name>
        <dbReference type="ChEBI" id="CHEBI:18420"/>
    </cofactor>
</comment>